<dbReference type="EMBL" id="JACNFK010000017">
    <property type="protein sequence ID" value="MBC8519163.1"/>
    <property type="molecule type" value="Genomic_DNA"/>
</dbReference>
<evidence type="ECO:0000313" key="8">
    <source>
        <dbReference type="EMBL" id="MBC8519163.1"/>
    </source>
</evidence>
<dbReference type="InterPro" id="IPR032831">
    <property type="entry name" value="LptM_cons"/>
</dbReference>
<keyword evidence="7" id="KW-0175">Coiled coil</keyword>
<evidence type="ECO:0000256" key="2">
    <source>
        <dbReference type="ARBA" id="ARBA00022729"/>
    </source>
</evidence>
<evidence type="ECO:0000256" key="4">
    <source>
        <dbReference type="ARBA" id="ARBA00023139"/>
    </source>
</evidence>
<keyword evidence="3" id="KW-0472">Membrane</keyword>
<evidence type="ECO:0000256" key="3">
    <source>
        <dbReference type="ARBA" id="ARBA00023136"/>
    </source>
</evidence>
<dbReference type="AlphaFoldDB" id="A0A8J6P6M3"/>
<keyword evidence="2" id="KW-0732">Signal</keyword>
<evidence type="ECO:0000313" key="9">
    <source>
        <dbReference type="Proteomes" id="UP000654401"/>
    </source>
</evidence>
<dbReference type="NCBIfam" id="NF047847">
    <property type="entry name" value="SS_mature_LptM"/>
    <property type="match status" value="1"/>
</dbReference>
<organism evidence="8 9">
    <name type="scientific">Candidatus Thiopontia autotrophica</name>
    <dbReference type="NCBI Taxonomy" id="2841688"/>
    <lineage>
        <taxon>Bacteria</taxon>
        <taxon>Pseudomonadati</taxon>
        <taxon>Pseudomonadota</taxon>
        <taxon>Gammaproteobacteria</taxon>
        <taxon>Candidatus Thiopontia</taxon>
    </lineage>
</organism>
<gene>
    <name evidence="8" type="ORF">H8D24_01960</name>
</gene>
<dbReference type="PROSITE" id="PS51257">
    <property type="entry name" value="PROKAR_LIPOPROTEIN"/>
    <property type="match status" value="1"/>
</dbReference>
<keyword evidence="4" id="KW-0564">Palmitate</keyword>
<sequence>MKFILIAMNMKKLSMALLSIWVVTILSGCGQAGDLYLPDDIRAEKLEQQATKASSVKAQQLRDEATRLRQRHQEMAELRTRLSSLEQEESSLRESKKIEAADETLKEINKIRYRLGTLILEQHRAQ</sequence>
<reference evidence="8 9" key="1">
    <citation type="submission" date="2020-08" db="EMBL/GenBank/DDBJ databases">
        <title>Bridging the membrane lipid divide: bacteria of the FCB group superphylum have the potential to synthesize archaeal ether lipids.</title>
        <authorList>
            <person name="Villanueva L."/>
            <person name="Von Meijenfeldt F.A.B."/>
            <person name="Westbye A.B."/>
            <person name="Yadav S."/>
            <person name="Hopmans E.C."/>
            <person name="Dutilh B.E."/>
            <person name="Sinninghe Damste J.S."/>
        </authorList>
    </citation>
    <scope>NUCLEOTIDE SEQUENCE [LARGE SCALE GENOMIC DNA]</scope>
    <source>
        <strain evidence="8">NIOZ-UU100</strain>
    </source>
</reference>
<name>A0A8J6P6M3_9GAMM</name>
<evidence type="ECO:0008006" key="10">
    <source>
        <dbReference type="Google" id="ProtNLM"/>
    </source>
</evidence>
<evidence type="ECO:0000256" key="6">
    <source>
        <dbReference type="ARBA" id="ARBA00023288"/>
    </source>
</evidence>
<dbReference type="Proteomes" id="UP000654401">
    <property type="component" value="Unassembled WGS sequence"/>
</dbReference>
<evidence type="ECO:0000256" key="7">
    <source>
        <dbReference type="SAM" id="Coils"/>
    </source>
</evidence>
<evidence type="ECO:0000256" key="5">
    <source>
        <dbReference type="ARBA" id="ARBA00023237"/>
    </source>
</evidence>
<evidence type="ECO:0000256" key="1">
    <source>
        <dbReference type="ARBA" id="ARBA00004459"/>
    </source>
</evidence>
<protein>
    <recommendedName>
        <fullName evidence="10">Lipoprotein</fullName>
    </recommendedName>
</protein>
<keyword evidence="6" id="KW-0449">Lipoprotein</keyword>
<comment type="subcellular location">
    <subcellularLocation>
        <location evidence="1">Cell outer membrane</location>
        <topology evidence="1">Lipid-anchor</topology>
    </subcellularLocation>
</comment>
<feature type="coiled-coil region" evidence="7">
    <location>
        <begin position="58"/>
        <end position="95"/>
    </location>
</feature>
<accession>A0A8J6P6M3</accession>
<comment type="caution">
    <text evidence="8">The sequence shown here is derived from an EMBL/GenBank/DDBJ whole genome shotgun (WGS) entry which is preliminary data.</text>
</comment>
<proteinExistence type="predicted"/>
<keyword evidence="5" id="KW-0998">Cell outer membrane</keyword>